<dbReference type="RefSeq" id="WP_194214446.1">
    <property type="nucleotide sequence ID" value="NZ_CP061205.1"/>
</dbReference>
<dbReference type="InterPro" id="IPR050177">
    <property type="entry name" value="Lipid_A_modif_metabolic_enz"/>
</dbReference>
<dbReference type="SUPFAM" id="SSF51735">
    <property type="entry name" value="NAD(P)-binding Rossmann-fold domains"/>
    <property type="match status" value="1"/>
</dbReference>
<evidence type="ECO:0000259" key="1">
    <source>
        <dbReference type="Pfam" id="PF01370"/>
    </source>
</evidence>
<dbReference type="PANTHER" id="PTHR43245">
    <property type="entry name" value="BIFUNCTIONAL POLYMYXIN RESISTANCE PROTEIN ARNA"/>
    <property type="match status" value="1"/>
</dbReference>
<keyword evidence="3" id="KW-1185">Reference proteome</keyword>
<dbReference type="InterPro" id="IPR036291">
    <property type="entry name" value="NAD(P)-bd_dom_sf"/>
</dbReference>
<dbReference type="PANTHER" id="PTHR43245:SF23">
    <property type="entry name" value="NAD(P)-BINDING DOMAIN-CONTAINING PROTEIN"/>
    <property type="match status" value="1"/>
</dbReference>
<dbReference type="EMBL" id="JBHRSL010000028">
    <property type="protein sequence ID" value="MFC3053735.1"/>
    <property type="molecule type" value="Genomic_DNA"/>
</dbReference>
<sequence>MALKFETVLITGGAGYCGSVLVPQLLEMGHKVIVYDIMYYGDTHLPKGHENLKVIKGDIRDTASLAAAMAGVDAVISLACISNDASFVLDEDLSTSVNLNAFEPMVAAAKNAGVKRFIYASSSSVYGVSDEPDVKEDHPLVPLTLYNKYKGMCEPVLKKYTDDTFVGVIFRPATVCGYGPRQRLDVSVNILTNHAINNRKILVFGGSQLRPNLHIQDYVDLCKAFLVADDSIIADETFNCGYENMSMMEIAHSVKRVVQQEFPELGEIEIETQPTDDIRSYHINSDKIKKVLGFAPKYSVDDAVRSLCVAFREGKLPNSFEDDKYFNVRTMQRIGAR</sequence>
<evidence type="ECO:0000313" key="3">
    <source>
        <dbReference type="Proteomes" id="UP001595444"/>
    </source>
</evidence>
<organism evidence="2 3">
    <name type="scientific">Kordiimonas pumila</name>
    <dbReference type="NCBI Taxonomy" id="2161677"/>
    <lineage>
        <taxon>Bacteria</taxon>
        <taxon>Pseudomonadati</taxon>
        <taxon>Pseudomonadota</taxon>
        <taxon>Alphaproteobacteria</taxon>
        <taxon>Kordiimonadales</taxon>
        <taxon>Kordiimonadaceae</taxon>
        <taxon>Kordiimonas</taxon>
    </lineage>
</organism>
<evidence type="ECO:0000313" key="2">
    <source>
        <dbReference type="EMBL" id="MFC3053735.1"/>
    </source>
</evidence>
<protein>
    <submittedName>
        <fullName evidence="2">NAD-dependent epimerase/dehydratase family protein</fullName>
    </submittedName>
</protein>
<feature type="domain" description="NAD-dependent epimerase/dehydratase" evidence="1">
    <location>
        <begin position="8"/>
        <end position="241"/>
    </location>
</feature>
<dbReference type="Proteomes" id="UP001595444">
    <property type="component" value="Unassembled WGS sequence"/>
</dbReference>
<dbReference type="CDD" id="cd08946">
    <property type="entry name" value="SDR_e"/>
    <property type="match status" value="1"/>
</dbReference>
<dbReference type="Pfam" id="PF01370">
    <property type="entry name" value="Epimerase"/>
    <property type="match status" value="1"/>
</dbReference>
<accession>A0ABV7DA01</accession>
<dbReference type="Gene3D" id="3.40.50.720">
    <property type="entry name" value="NAD(P)-binding Rossmann-like Domain"/>
    <property type="match status" value="1"/>
</dbReference>
<proteinExistence type="predicted"/>
<comment type="caution">
    <text evidence="2">The sequence shown here is derived from an EMBL/GenBank/DDBJ whole genome shotgun (WGS) entry which is preliminary data.</text>
</comment>
<gene>
    <name evidence="2" type="ORF">ACFOKA_17685</name>
</gene>
<reference evidence="3" key="1">
    <citation type="journal article" date="2019" name="Int. J. Syst. Evol. Microbiol.">
        <title>The Global Catalogue of Microorganisms (GCM) 10K type strain sequencing project: providing services to taxonomists for standard genome sequencing and annotation.</title>
        <authorList>
            <consortium name="The Broad Institute Genomics Platform"/>
            <consortium name="The Broad Institute Genome Sequencing Center for Infectious Disease"/>
            <person name="Wu L."/>
            <person name="Ma J."/>
        </authorList>
    </citation>
    <scope>NUCLEOTIDE SEQUENCE [LARGE SCALE GENOMIC DNA]</scope>
    <source>
        <strain evidence="3">KCTC 62164</strain>
    </source>
</reference>
<dbReference type="InterPro" id="IPR001509">
    <property type="entry name" value="Epimerase_deHydtase"/>
</dbReference>
<name>A0ABV7DA01_9PROT</name>